<dbReference type="RefSeq" id="WP_301238840.1">
    <property type="nucleotide sequence ID" value="NZ_JANRHH010000036.1"/>
</dbReference>
<dbReference type="GO" id="GO:0004180">
    <property type="term" value="F:carboxypeptidase activity"/>
    <property type="evidence" value="ECO:0007669"/>
    <property type="project" value="UniProtKB-KW"/>
</dbReference>
<comment type="catalytic activity">
    <reaction evidence="11">
        <text>Preferential cleavage: (Ac)2-L-Lys-D-Ala-|-D-Ala. Also transpeptidation of peptidyl-alanyl moieties that are N-acyl substituents of D-alanine.</text>
        <dbReference type="EC" id="3.4.16.4"/>
    </reaction>
</comment>
<keyword evidence="15" id="KW-1185">Reference proteome</keyword>
<dbReference type="Gene3D" id="3.40.710.10">
    <property type="entry name" value="DD-peptidase/beta-lactamase superfamily"/>
    <property type="match status" value="1"/>
</dbReference>
<dbReference type="PANTHER" id="PTHR21581:SF33">
    <property type="entry name" value="D-ALANYL-D-ALANINE CARBOXYPEPTIDASE DACB"/>
    <property type="match status" value="1"/>
</dbReference>
<proteinExistence type="inferred from homology"/>
<dbReference type="InterPro" id="IPR012907">
    <property type="entry name" value="Peptidase_S11_C"/>
</dbReference>
<dbReference type="EMBL" id="JANRHH010000036">
    <property type="protein sequence ID" value="MDN4594159.1"/>
    <property type="molecule type" value="Genomic_DNA"/>
</dbReference>
<evidence type="ECO:0000256" key="6">
    <source>
        <dbReference type="ARBA" id="ARBA00022729"/>
    </source>
</evidence>
<dbReference type="SMART" id="SM00936">
    <property type="entry name" value="PBP5_C"/>
    <property type="match status" value="1"/>
</dbReference>
<evidence type="ECO:0000256" key="9">
    <source>
        <dbReference type="ARBA" id="ARBA00022984"/>
    </source>
</evidence>
<evidence type="ECO:0000256" key="8">
    <source>
        <dbReference type="ARBA" id="ARBA00022960"/>
    </source>
</evidence>
<comment type="pathway">
    <text evidence="1">Cell wall biogenesis; peptidoglycan biosynthesis.</text>
</comment>
<gene>
    <name evidence="14" type="ORF">NWF35_09620</name>
</gene>
<keyword evidence="8" id="KW-0133">Cell shape</keyword>
<evidence type="ECO:0000256" key="5">
    <source>
        <dbReference type="ARBA" id="ARBA00022670"/>
    </source>
</evidence>
<evidence type="ECO:0000256" key="1">
    <source>
        <dbReference type="ARBA" id="ARBA00004752"/>
    </source>
</evidence>
<keyword evidence="9" id="KW-0573">Peptidoglycan synthesis</keyword>
<dbReference type="EC" id="3.4.16.4" evidence="3"/>
<dbReference type="InterPro" id="IPR018044">
    <property type="entry name" value="Peptidase_S11"/>
</dbReference>
<evidence type="ECO:0000256" key="12">
    <source>
        <dbReference type="RuleBase" id="RU004016"/>
    </source>
</evidence>
<dbReference type="InterPro" id="IPR012338">
    <property type="entry name" value="Beta-lactam/transpept-like"/>
</dbReference>
<dbReference type="Pfam" id="PF07943">
    <property type="entry name" value="PBP5_C"/>
    <property type="match status" value="1"/>
</dbReference>
<name>A0ABT8IMY8_9BACL</name>
<accession>A0ABT8IMY8</accession>
<dbReference type="Gene3D" id="2.30.140.30">
    <property type="match status" value="1"/>
</dbReference>
<evidence type="ECO:0000313" key="15">
    <source>
        <dbReference type="Proteomes" id="UP001174196"/>
    </source>
</evidence>
<evidence type="ECO:0000256" key="3">
    <source>
        <dbReference type="ARBA" id="ARBA00012448"/>
    </source>
</evidence>
<sequence>MRHCKGGAIILLIIGLISSLGWGWGTSEPQVSAHAAAMIDVQSGRILYAKHADERLPIASLTKIMTAIVAIENSRLTDMVTVPPEAVGVEGSSIYLKAAERIPLKDLLYGLMLRSGNDAAVAIARHVGGSVEGFVYMMNEKAAYLGLENTHFANPHGLDAPEHYSSAADLARLTAYALKNPTFREIVKTQVKTVPWPGEEWHRKWYNKNKMLRFYKGADGVKTGYTKKARRTLVSSATRNGRQLVTVTLNAPDDWNDSMQLLEYGFQHFHPVNVVKKGQAFQTVRGEKKGELVLRVVAERPFIYPLTEEERHQVSIEPVLSYPLEKMDREGLRVGTASVLLNGQPVGTVPLVTQYQDEPSAFSEWMDVFRDLLGMGAGGGG</sequence>
<evidence type="ECO:0000259" key="13">
    <source>
        <dbReference type="SMART" id="SM00936"/>
    </source>
</evidence>
<comment type="similarity">
    <text evidence="2 12">Belongs to the peptidase S11 family.</text>
</comment>
<evidence type="ECO:0000256" key="2">
    <source>
        <dbReference type="ARBA" id="ARBA00007164"/>
    </source>
</evidence>
<keyword evidence="5" id="KW-0645">Protease</keyword>
<evidence type="ECO:0000313" key="14">
    <source>
        <dbReference type="EMBL" id="MDN4594159.1"/>
    </source>
</evidence>
<evidence type="ECO:0000256" key="11">
    <source>
        <dbReference type="ARBA" id="ARBA00034000"/>
    </source>
</evidence>
<reference evidence="14" key="1">
    <citation type="submission" date="2022-08" db="EMBL/GenBank/DDBJ databases">
        <title>Polycladomyces zharkentsis sp. nov., a novel thermophilic CMC and starch-degrading bacterium isolated from a geothermal spring in Kazakhstan.</title>
        <authorList>
            <person name="Mashzhan A."/>
            <person name="Kistaubaeva A."/>
            <person name="Javier-Lopez R."/>
            <person name="Birkeland N.-K."/>
        </authorList>
    </citation>
    <scope>NUCLEOTIDE SEQUENCE</scope>
    <source>
        <strain evidence="14">KSR 13</strain>
    </source>
</reference>
<dbReference type="SUPFAM" id="SSF56601">
    <property type="entry name" value="beta-lactamase/transpeptidase-like"/>
    <property type="match status" value="1"/>
</dbReference>
<protein>
    <recommendedName>
        <fullName evidence="3">serine-type D-Ala-D-Ala carboxypeptidase</fullName>
        <ecNumber evidence="3">3.4.16.4</ecNumber>
    </recommendedName>
</protein>
<dbReference type="InterPro" id="IPR001967">
    <property type="entry name" value="Peptidase_S11_N"/>
</dbReference>
<dbReference type="Pfam" id="PF00768">
    <property type="entry name" value="Peptidase_S11"/>
    <property type="match status" value="1"/>
</dbReference>
<keyword evidence="10" id="KW-0961">Cell wall biogenesis/degradation</keyword>
<keyword evidence="7" id="KW-0378">Hydrolase</keyword>
<comment type="caution">
    <text evidence="14">The sequence shown here is derived from an EMBL/GenBank/DDBJ whole genome shotgun (WGS) entry which is preliminary data.</text>
</comment>
<organism evidence="14 15">
    <name type="scientific">Polycladomyces subterraneus</name>
    <dbReference type="NCBI Taxonomy" id="1016997"/>
    <lineage>
        <taxon>Bacteria</taxon>
        <taxon>Bacillati</taxon>
        <taxon>Bacillota</taxon>
        <taxon>Bacilli</taxon>
        <taxon>Bacillales</taxon>
        <taxon>Thermoactinomycetaceae</taxon>
        <taxon>Polycladomyces</taxon>
    </lineage>
</organism>
<feature type="domain" description="Peptidase S11 D-Ala-D-Ala carboxypeptidase A C-terminal" evidence="13">
    <location>
        <begin position="269"/>
        <end position="359"/>
    </location>
</feature>
<evidence type="ECO:0000256" key="10">
    <source>
        <dbReference type="ARBA" id="ARBA00023316"/>
    </source>
</evidence>
<keyword evidence="4 14" id="KW-0121">Carboxypeptidase</keyword>
<keyword evidence="6" id="KW-0732">Signal</keyword>
<dbReference type="Proteomes" id="UP001174196">
    <property type="component" value="Unassembled WGS sequence"/>
</dbReference>
<dbReference type="PRINTS" id="PR00725">
    <property type="entry name" value="DADACBPTASE1"/>
</dbReference>
<dbReference type="PANTHER" id="PTHR21581">
    <property type="entry name" value="D-ALANYL-D-ALANINE CARBOXYPEPTIDASE"/>
    <property type="match status" value="1"/>
</dbReference>
<evidence type="ECO:0000256" key="4">
    <source>
        <dbReference type="ARBA" id="ARBA00022645"/>
    </source>
</evidence>
<evidence type="ECO:0000256" key="7">
    <source>
        <dbReference type="ARBA" id="ARBA00022801"/>
    </source>
</evidence>